<protein>
    <submittedName>
        <fullName evidence="1">Uncharacterized protein</fullName>
    </submittedName>
</protein>
<keyword evidence="2" id="KW-1185">Reference proteome</keyword>
<evidence type="ECO:0000313" key="2">
    <source>
        <dbReference type="Proteomes" id="UP000032900"/>
    </source>
</evidence>
<dbReference type="AlphaFoldDB" id="A0A0E9LU60"/>
<sequence>MKVGGLTILRYAIYNFQLWLMLWFFDISTGLSDLGLIMTYYAAITLLPTMAVADLGIRSSIALFLFSMLSPNSAGIVASVFLIWVINLALPSIVAALLQPRDDSQ</sequence>
<gene>
    <name evidence="1" type="ORF">JCM15548_1455</name>
</gene>
<accession>A0A0E9LU60</accession>
<dbReference type="EMBL" id="BAZW01000002">
    <property type="protein sequence ID" value="GAO28370.1"/>
    <property type="molecule type" value="Genomic_DNA"/>
</dbReference>
<dbReference type="Proteomes" id="UP000032900">
    <property type="component" value="Unassembled WGS sequence"/>
</dbReference>
<evidence type="ECO:0000313" key="1">
    <source>
        <dbReference type="EMBL" id="GAO28370.1"/>
    </source>
</evidence>
<comment type="caution">
    <text evidence="1">The sequence shown here is derived from an EMBL/GenBank/DDBJ whole genome shotgun (WGS) entry which is preliminary data.</text>
</comment>
<dbReference type="STRING" id="1236989.JCM15548_1455"/>
<reference evidence="1 2" key="1">
    <citation type="journal article" date="2015" name="Microbes Environ.">
        <title>Distribution and evolution of nitrogen fixation genes in the phylum bacteroidetes.</title>
        <authorList>
            <person name="Inoue J."/>
            <person name="Oshima K."/>
            <person name="Suda W."/>
            <person name="Sakamoto M."/>
            <person name="Iino T."/>
            <person name="Noda S."/>
            <person name="Hongoh Y."/>
            <person name="Hattori M."/>
            <person name="Ohkuma M."/>
        </authorList>
    </citation>
    <scope>NUCLEOTIDE SEQUENCE [LARGE SCALE GENOMIC DNA]</scope>
    <source>
        <strain evidence="1">JCM 15548</strain>
    </source>
</reference>
<name>A0A0E9LU60_9BACT</name>
<proteinExistence type="predicted"/>
<organism evidence="1 2">
    <name type="scientific">Geofilum rubicundum JCM 15548</name>
    <dbReference type="NCBI Taxonomy" id="1236989"/>
    <lineage>
        <taxon>Bacteria</taxon>
        <taxon>Pseudomonadati</taxon>
        <taxon>Bacteroidota</taxon>
        <taxon>Bacteroidia</taxon>
        <taxon>Marinilabiliales</taxon>
        <taxon>Marinilabiliaceae</taxon>
        <taxon>Geofilum</taxon>
    </lineage>
</organism>